<evidence type="ECO:0000259" key="3">
    <source>
        <dbReference type="Pfam" id="PF00912"/>
    </source>
</evidence>
<keyword evidence="2" id="KW-0812">Transmembrane</keyword>
<evidence type="ECO:0000256" key="2">
    <source>
        <dbReference type="SAM" id="Phobius"/>
    </source>
</evidence>
<reference evidence="4 5" key="1">
    <citation type="submission" date="2020-10" db="EMBL/GenBank/DDBJ databases">
        <title>Closed genome sequences of Staphylococcus lloydii sp. nov. and Staphylococcus durrellii sp. nov. Isolated from Captive Fruit Bats (Pteropus livingstonii).</title>
        <authorList>
            <person name="Fountain K."/>
        </authorList>
    </citation>
    <scope>NUCLEOTIDE SEQUENCE [LARGE SCALE GENOMIC DNA]</scope>
    <source>
        <strain evidence="4 5">23_2_7_LY</strain>
    </source>
</reference>
<dbReference type="InterPro" id="IPR001264">
    <property type="entry name" value="Glyco_trans_51"/>
</dbReference>
<accession>A0A7T1B1T3</accession>
<feature type="domain" description="Glycosyl transferase family 51" evidence="3">
    <location>
        <begin position="82"/>
        <end position="269"/>
    </location>
</feature>
<dbReference type="InterPro" id="IPR050396">
    <property type="entry name" value="Glycosyltr_51/Transpeptidase"/>
</dbReference>
<dbReference type="InterPro" id="IPR036950">
    <property type="entry name" value="PBP_transglycosylase"/>
</dbReference>
<gene>
    <name evidence="4" type="ORF">ISP08_05620</name>
</gene>
<dbReference type="GO" id="GO:0030288">
    <property type="term" value="C:outer membrane-bounded periplasmic space"/>
    <property type="evidence" value="ECO:0007669"/>
    <property type="project" value="TreeGrafter"/>
</dbReference>
<keyword evidence="1" id="KW-0808">Transferase</keyword>
<name>A0A7T1B1T3_9STAP</name>
<sequence>MENNQYKVGTLAKFEVIYKKIKHIFVALFVIVASISIILLAASILYFSHLTKDATHMSDKELKSELLDFPGSDALQDRNHDILTAFDRSNNTLIVGPKNVNNTVIKALTSSEDSLYFKHNGILPKALLRAVFQDVFNTQISSGGSTITQQLVKNQILTNKKTYSRKANELVLAMRTEQLFTKKEILYIYLNIVPFGRDDNGANITGIASASFSLFGKSPNNLTVAESAYIVGLLQSPYYYTPYNSDGSLKSQEQLSIGLNRQHYVLRRMLVEDKITHKQFETAEKENIKDTLRTNTQ</sequence>
<keyword evidence="5" id="KW-1185">Reference proteome</keyword>
<dbReference type="Pfam" id="PF00912">
    <property type="entry name" value="Transgly"/>
    <property type="match status" value="1"/>
</dbReference>
<dbReference type="GO" id="GO:0008955">
    <property type="term" value="F:peptidoglycan glycosyltransferase activity"/>
    <property type="evidence" value="ECO:0007669"/>
    <property type="project" value="TreeGrafter"/>
</dbReference>
<feature type="transmembrane region" description="Helical" evidence="2">
    <location>
        <begin position="24"/>
        <end position="47"/>
    </location>
</feature>
<dbReference type="PANTHER" id="PTHR32282:SF33">
    <property type="entry name" value="PEPTIDOGLYCAN GLYCOSYLTRANSFERASE"/>
    <property type="match status" value="1"/>
</dbReference>
<keyword evidence="2" id="KW-1133">Transmembrane helix</keyword>
<evidence type="ECO:0000313" key="4">
    <source>
        <dbReference type="EMBL" id="QPM76173.1"/>
    </source>
</evidence>
<dbReference type="Gene3D" id="1.10.3810.10">
    <property type="entry name" value="Biosynthetic peptidoglycan transglycosylase-like"/>
    <property type="match status" value="1"/>
</dbReference>
<evidence type="ECO:0000313" key="5">
    <source>
        <dbReference type="Proteomes" id="UP000594455"/>
    </source>
</evidence>
<evidence type="ECO:0000256" key="1">
    <source>
        <dbReference type="ARBA" id="ARBA00022679"/>
    </source>
</evidence>
<protein>
    <submittedName>
        <fullName evidence="4">Transglycosylase domain-containing protein</fullName>
    </submittedName>
</protein>
<organism evidence="4 5">
    <name type="scientific">Staphylococcus lloydii</name>
    <dbReference type="NCBI Taxonomy" id="2781774"/>
    <lineage>
        <taxon>Bacteria</taxon>
        <taxon>Bacillati</taxon>
        <taxon>Bacillota</taxon>
        <taxon>Bacilli</taxon>
        <taxon>Bacillales</taxon>
        <taxon>Staphylococcaceae</taxon>
        <taxon>Staphylococcus</taxon>
    </lineage>
</organism>
<keyword evidence="2" id="KW-0472">Membrane</keyword>
<dbReference type="RefSeq" id="WP_195717984.1">
    <property type="nucleotide sequence ID" value="NZ_CP064056.1"/>
</dbReference>
<dbReference type="SUPFAM" id="SSF53955">
    <property type="entry name" value="Lysozyme-like"/>
    <property type="match status" value="1"/>
</dbReference>
<proteinExistence type="predicted"/>
<dbReference type="EMBL" id="CP064056">
    <property type="protein sequence ID" value="QPM76173.1"/>
    <property type="molecule type" value="Genomic_DNA"/>
</dbReference>
<dbReference type="KEGG" id="sllo:ISP08_05620"/>
<dbReference type="PANTHER" id="PTHR32282">
    <property type="entry name" value="BINDING PROTEIN TRANSPEPTIDASE, PUTATIVE-RELATED"/>
    <property type="match status" value="1"/>
</dbReference>
<dbReference type="Proteomes" id="UP000594455">
    <property type="component" value="Chromosome"/>
</dbReference>
<dbReference type="AlphaFoldDB" id="A0A7T1B1T3"/>
<dbReference type="InterPro" id="IPR023346">
    <property type="entry name" value="Lysozyme-like_dom_sf"/>
</dbReference>
<dbReference type="GO" id="GO:0009252">
    <property type="term" value="P:peptidoglycan biosynthetic process"/>
    <property type="evidence" value="ECO:0007669"/>
    <property type="project" value="TreeGrafter"/>
</dbReference>